<evidence type="ECO:0000313" key="2">
    <source>
        <dbReference type="EMBL" id="WVS92453.1"/>
    </source>
</evidence>
<dbReference type="EMBL" id="CP030139">
    <property type="protein sequence ID" value="WVS92453.1"/>
    <property type="molecule type" value="Genomic_DNA"/>
</dbReference>
<accession>A0AAQ3RD09</accession>
<sequence length="300" mass="31207">MNVLLTSATGYLGQAIAAALQAKGHRVTALARSAATVQRLEAAGIQSYRGDLTDTIALQKAAAQVDAVIHTAATNDAAMGLVDRQAVETLLAAIAGTHKPFLYTSGLWVIGNTGATVADETFPLNPPALVAWRPAVEALVLSAADRGVRSIVIRPALVYGRGGGLLSLLMQAGQRQGAVPVIGAGDNAWSFIHIDDLAALYVAALEQAPAGTLLIGASGESISMQQVALTIAKTLGMGHRLQHLTLEEARAIWGDLADALALDQRVSGARAQQQLNWQPVAPWVFQELTQGSYAAKAIAA</sequence>
<dbReference type="AlphaFoldDB" id="A0AAQ3RD09"/>
<dbReference type="GO" id="GO:0004029">
    <property type="term" value="F:aldehyde dehydrogenase (NAD+) activity"/>
    <property type="evidence" value="ECO:0007669"/>
    <property type="project" value="TreeGrafter"/>
</dbReference>
<dbReference type="InterPro" id="IPR001509">
    <property type="entry name" value="Epimerase_deHydtase"/>
</dbReference>
<gene>
    <name evidence="2" type="ORF">DOP62_01980</name>
</gene>
<reference evidence="2 3" key="1">
    <citation type="journal article" date="2018" name="Sci. Rep.">
        <title>Genome Features and Biochemical Characteristics of a Robust, Fast Growing and Naturally Transformable Cyanobacterium Synechococcus elongatus PCC 11801 Isolated from India.</title>
        <authorList>
            <person name="Jaiswal D."/>
            <person name="Sengupta A."/>
            <person name="Sohoni S."/>
            <person name="Sengupta S."/>
            <person name="Phadnavis A.G."/>
            <person name="Pakrasi H.B."/>
            <person name="Wangikar P.P."/>
        </authorList>
    </citation>
    <scope>NUCLEOTIDE SEQUENCE [LARGE SCALE GENOMIC DNA]</scope>
    <source>
        <strain evidence="2 3">PCC 11801</strain>
    </source>
</reference>
<organism evidence="2 3">
    <name type="scientific">Synechococcus elongatus PCC 11801</name>
    <dbReference type="NCBI Taxonomy" id="2219813"/>
    <lineage>
        <taxon>Bacteria</taxon>
        <taxon>Bacillati</taxon>
        <taxon>Cyanobacteriota</taxon>
        <taxon>Cyanophyceae</taxon>
        <taxon>Synechococcales</taxon>
        <taxon>Synechococcaceae</taxon>
        <taxon>Synechococcus</taxon>
    </lineage>
</organism>
<feature type="domain" description="NAD-dependent epimerase/dehydratase" evidence="1">
    <location>
        <begin position="3"/>
        <end position="208"/>
    </location>
</feature>
<dbReference type="Proteomes" id="UP000267249">
    <property type="component" value="Chromosome"/>
</dbReference>
<dbReference type="PANTHER" id="PTHR48079">
    <property type="entry name" value="PROTEIN YEEZ"/>
    <property type="match status" value="1"/>
</dbReference>
<dbReference type="Gene3D" id="3.40.50.720">
    <property type="entry name" value="NAD(P)-binding Rossmann-like Domain"/>
    <property type="match status" value="1"/>
</dbReference>
<dbReference type="PANTHER" id="PTHR48079:SF6">
    <property type="entry name" value="NAD(P)-BINDING DOMAIN-CONTAINING PROTEIN-RELATED"/>
    <property type="match status" value="1"/>
</dbReference>
<protein>
    <submittedName>
        <fullName evidence="2">NAD-dependent epimerase/dehydratase family protein</fullName>
    </submittedName>
</protein>
<dbReference type="InterPro" id="IPR036291">
    <property type="entry name" value="NAD(P)-bd_dom_sf"/>
</dbReference>
<dbReference type="GO" id="GO:0005737">
    <property type="term" value="C:cytoplasm"/>
    <property type="evidence" value="ECO:0007669"/>
    <property type="project" value="TreeGrafter"/>
</dbReference>
<evidence type="ECO:0000259" key="1">
    <source>
        <dbReference type="Pfam" id="PF01370"/>
    </source>
</evidence>
<dbReference type="InterPro" id="IPR051783">
    <property type="entry name" value="NAD(P)-dependent_oxidoreduct"/>
</dbReference>
<dbReference type="SUPFAM" id="SSF51735">
    <property type="entry name" value="NAD(P)-binding Rossmann-fold domains"/>
    <property type="match status" value="1"/>
</dbReference>
<proteinExistence type="predicted"/>
<name>A0AAQ3RD09_SYNEL</name>
<dbReference type="RefSeq" id="WP_370538781.1">
    <property type="nucleotide sequence ID" value="NZ_CP030139.2"/>
</dbReference>
<dbReference type="Pfam" id="PF01370">
    <property type="entry name" value="Epimerase"/>
    <property type="match status" value="1"/>
</dbReference>
<evidence type="ECO:0000313" key="3">
    <source>
        <dbReference type="Proteomes" id="UP000267249"/>
    </source>
</evidence>